<evidence type="ECO:0000256" key="2">
    <source>
        <dbReference type="ARBA" id="ARBA00010617"/>
    </source>
</evidence>
<dbReference type="EMBL" id="CH408029">
    <property type="protein sequence ID" value="EAQ93230.1"/>
    <property type="molecule type" value="Genomic_DNA"/>
</dbReference>
<dbReference type="InterPro" id="IPR050121">
    <property type="entry name" value="Cytochrome_P450_monoxygenase"/>
</dbReference>
<dbReference type="VEuPathDB" id="FungiDB:CHGG_01465"/>
<reference evidence="13" key="1">
    <citation type="journal article" date="2015" name="Genome Announc.">
        <title>Draft genome sequence of the cellulolytic fungus Chaetomium globosum.</title>
        <authorList>
            <person name="Cuomo C.A."/>
            <person name="Untereiner W.A."/>
            <person name="Ma L.-J."/>
            <person name="Grabherr M."/>
            <person name="Birren B.W."/>
        </authorList>
    </citation>
    <scope>NUCLEOTIDE SEQUENCE [LARGE SCALE GENOMIC DNA]</scope>
    <source>
        <strain evidence="13">ATCC 6205 / CBS 148.51 / DSM 1962 / NBRC 6347 / NRRL 1970</strain>
    </source>
</reference>
<keyword evidence="13" id="KW-1185">Reference proteome</keyword>
<keyword evidence="7 9" id="KW-0503">Monooxygenase</keyword>
<evidence type="ECO:0000256" key="10">
    <source>
        <dbReference type="SAM" id="MobiDB-lite"/>
    </source>
</evidence>
<keyword evidence="5 9" id="KW-0560">Oxidoreductase</keyword>
<dbReference type="OrthoDB" id="3945418at2759"/>
<dbReference type="InterPro" id="IPR002403">
    <property type="entry name" value="Cyt_P450_E_grp-IV"/>
</dbReference>
<keyword evidence="3 8" id="KW-0349">Heme</keyword>
<evidence type="ECO:0000256" key="9">
    <source>
        <dbReference type="RuleBase" id="RU000461"/>
    </source>
</evidence>
<evidence type="ECO:0000256" key="5">
    <source>
        <dbReference type="ARBA" id="ARBA00023002"/>
    </source>
</evidence>
<evidence type="ECO:0000256" key="7">
    <source>
        <dbReference type="ARBA" id="ARBA00023033"/>
    </source>
</evidence>
<feature type="binding site" description="axial binding residue" evidence="8">
    <location>
        <position position="408"/>
    </location>
    <ligand>
        <name>heme</name>
        <dbReference type="ChEBI" id="CHEBI:30413"/>
    </ligand>
    <ligandPart>
        <name>Fe</name>
        <dbReference type="ChEBI" id="CHEBI:18248"/>
    </ligandPart>
</feature>
<dbReference type="GO" id="GO:0020037">
    <property type="term" value="F:heme binding"/>
    <property type="evidence" value="ECO:0007669"/>
    <property type="project" value="InterPro"/>
</dbReference>
<keyword evidence="11" id="KW-0472">Membrane</keyword>
<evidence type="ECO:0000256" key="1">
    <source>
        <dbReference type="ARBA" id="ARBA00001971"/>
    </source>
</evidence>
<dbReference type="InterPro" id="IPR036396">
    <property type="entry name" value="Cyt_P450_sf"/>
</dbReference>
<dbReference type="STRING" id="306901.Q2HE89"/>
<keyword evidence="11" id="KW-0812">Transmembrane</keyword>
<evidence type="ECO:0000313" key="12">
    <source>
        <dbReference type="EMBL" id="EAQ93230.1"/>
    </source>
</evidence>
<name>Q2HE89_CHAGB</name>
<organism evidence="12 13">
    <name type="scientific">Chaetomium globosum (strain ATCC 6205 / CBS 148.51 / DSM 1962 / NBRC 6347 / NRRL 1970)</name>
    <name type="common">Soil fungus</name>
    <dbReference type="NCBI Taxonomy" id="306901"/>
    <lineage>
        <taxon>Eukaryota</taxon>
        <taxon>Fungi</taxon>
        <taxon>Dikarya</taxon>
        <taxon>Ascomycota</taxon>
        <taxon>Pezizomycotina</taxon>
        <taxon>Sordariomycetes</taxon>
        <taxon>Sordariomycetidae</taxon>
        <taxon>Sordariales</taxon>
        <taxon>Chaetomiaceae</taxon>
        <taxon>Chaetomium</taxon>
    </lineage>
</organism>
<dbReference type="InterPro" id="IPR017972">
    <property type="entry name" value="Cyt_P450_CS"/>
</dbReference>
<dbReference type="GeneID" id="4386553"/>
<dbReference type="PROSITE" id="PS00086">
    <property type="entry name" value="CYTOCHROME_P450"/>
    <property type="match status" value="1"/>
</dbReference>
<dbReference type="RefSeq" id="XP_001220686.1">
    <property type="nucleotide sequence ID" value="XM_001220685.1"/>
</dbReference>
<feature type="region of interest" description="Disordered" evidence="10">
    <location>
        <begin position="238"/>
        <end position="307"/>
    </location>
</feature>
<keyword evidence="4 8" id="KW-0479">Metal-binding</keyword>
<gene>
    <name evidence="12" type="ORF">CHGG_01465</name>
</gene>
<feature type="transmembrane region" description="Helical" evidence="11">
    <location>
        <begin position="12"/>
        <end position="31"/>
    </location>
</feature>
<dbReference type="PANTHER" id="PTHR24305">
    <property type="entry name" value="CYTOCHROME P450"/>
    <property type="match status" value="1"/>
</dbReference>
<protein>
    <recommendedName>
        <fullName evidence="14">Trichodiene oxygenase</fullName>
    </recommendedName>
</protein>
<dbReference type="AlphaFoldDB" id="Q2HE89"/>
<evidence type="ECO:0000256" key="4">
    <source>
        <dbReference type="ARBA" id="ARBA00022723"/>
    </source>
</evidence>
<dbReference type="InParanoid" id="Q2HE89"/>
<dbReference type="PRINTS" id="PR00465">
    <property type="entry name" value="EP450IV"/>
</dbReference>
<dbReference type="PANTHER" id="PTHR24305:SF157">
    <property type="entry name" value="N-ACETYLTRYPTOPHAN 6-HYDROXYLASE IVOC-RELATED"/>
    <property type="match status" value="1"/>
</dbReference>
<dbReference type="SUPFAM" id="SSF48264">
    <property type="entry name" value="Cytochrome P450"/>
    <property type="match status" value="1"/>
</dbReference>
<evidence type="ECO:0000256" key="8">
    <source>
        <dbReference type="PIRSR" id="PIRSR602403-1"/>
    </source>
</evidence>
<dbReference type="Proteomes" id="UP000001056">
    <property type="component" value="Unassembled WGS sequence"/>
</dbReference>
<evidence type="ECO:0000313" key="13">
    <source>
        <dbReference type="Proteomes" id="UP000001056"/>
    </source>
</evidence>
<dbReference type="InterPro" id="IPR001128">
    <property type="entry name" value="Cyt_P450"/>
</dbReference>
<dbReference type="GO" id="GO:0016705">
    <property type="term" value="F:oxidoreductase activity, acting on paired donors, with incorporation or reduction of molecular oxygen"/>
    <property type="evidence" value="ECO:0007669"/>
    <property type="project" value="InterPro"/>
</dbReference>
<dbReference type="eggNOG" id="KOG0159">
    <property type="taxonomic scope" value="Eukaryota"/>
</dbReference>
<comment type="similarity">
    <text evidence="2 9">Belongs to the cytochrome P450 family.</text>
</comment>
<dbReference type="GO" id="GO:0005506">
    <property type="term" value="F:iron ion binding"/>
    <property type="evidence" value="ECO:0007669"/>
    <property type="project" value="InterPro"/>
</dbReference>
<evidence type="ECO:0008006" key="14">
    <source>
        <dbReference type="Google" id="ProtNLM"/>
    </source>
</evidence>
<proteinExistence type="inferred from homology"/>
<feature type="compositionally biased region" description="Basic and acidic residues" evidence="10">
    <location>
        <begin position="277"/>
        <end position="286"/>
    </location>
</feature>
<comment type="cofactor">
    <cofactor evidence="1 8">
        <name>heme</name>
        <dbReference type="ChEBI" id="CHEBI:30413"/>
    </cofactor>
</comment>
<keyword evidence="11" id="KW-1133">Transmembrane helix</keyword>
<accession>Q2HE89</accession>
<evidence type="ECO:0000256" key="3">
    <source>
        <dbReference type="ARBA" id="ARBA00022617"/>
    </source>
</evidence>
<dbReference type="GO" id="GO:0004497">
    <property type="term" value="F:monooxygenase activity"/>
    <property type="evidence" value="ECO:0007669"/>
    <property type="project" value="UniProtKB-KW"/>
</dbReference>
<evidence type="ECO:0000256" key="11">
    <source>
        <dbReference type="SAM" id="Phobius"/>
    </source>
</evidence>
<dbReference type="Pfam" id="PF00067">
    <property type="entry name" value="p450"/>
    <property type="match status" value="1"/>
</dbReference>
<dbReference type="HOGENOM" id="CLU_001570_14_4_1"/>
<keyword evidence="6 8" id="KW-0408">Iron</keyword>
<sequence>MESVAGLLSWGNLVGIVFVYYLTLGFYRLFLHPLARFPGPKLAAVSRWYEGYYDLIKVGQYTRKIKELHKQYGPIIRISPYELHVSDPAFFEVLYRMDGRWDKSDHDAHKAHRSAIAPLFSKAKIDARQDIVLKNVDKFCERIAGFAGTTVNLGAATGALARDIANEFILGKKYNDLDADDFNYALSVASLGTGKFWRTNKFIRWYGPALRAMPVDWVNKTADQGTKSFVRFLKASYSDSSPNQKAPVSGAGLRNHRQRPPPDLLPTVFTNPTHPPPDYDKELDSGRHHHHHHTPPPKPSPSKPSSELPYLTAVLTEGLRLSPAVATRAARISDKDLFYNAWRIPAGTPVGMTTLLMHTDEALYPDPMRFDPGRWMPAAEDGGGGLGGRGRVGGRRWFAPFSRGTRGCLGMQ</sequence>
<evidence type="ECO:0000256" key="6">
    <source>
        <dbReference type="ARBA" id="ARBA00023004"/>
    </source>
</evidence>
<dbReference type="Gene3D" id="1.10.630.10">
    <property type="entry name" value="Cytochrome P450"/>
    <property type="match status" value="2"/>
</dbReference>